<dbReference type="PROSITE" id="PS00194">
    <property type="entry name" value="THIOREDOXIN_1"/>
    <property type="match status" value="1"/>
</dbReference>
<sequence length="111" mass="12433">MNDTHDLDADGLYRELSVPHRLFVVYFSAPWCGPCTGMKPVFQKLADAYSQLASFRHVDVALSPTVAKALNIHGVPSIAVFREGILSKLIMGANSYRELQKALEIEFKYMD</sequence>
<keyword evidence="1" id="KW-1015">Disulfide bond</keyword>
<protein>
    <submittedName>
        <fullName evidence="4">Thioredoxin family protein</fullName>
    </submittedName>
</protein>
<dbReference type="PANTHER" id="PTHR46115">
    <property type="entry name" value="THIOREDOXIN-LIKE PROTEIN 1"/>
    <property type="match status" value="1"/>
</dbReference>
<dbReference type="EMBL" id="JAHTBI010000027">
    <property type="protein sequence ID" value="MBV6287083.1"/>
    <property type="molecule type" value="Genomic_DNA"/>
</dbReference>
<name>A0A9Q2XI19_9PSED</name>
<keyword evidence="2" id="KW-0676">Redox-active center</keyword>
<dbReference type="AlphaFoldDB" id="A0A9Q2XI19"/>
<dbReference type="RefSeq" id="WP_186517031.1">
    <property type="nucleotide sequence ID" value="NZ_JAHTBI010000027.1"/>
</dbReference>
<dbReference type="PRINTS" id="PR00421">
    <property type="entry name" value="THIOREDOXIN"/>
</dbReference>
<comment type="caution">
    <text evidence="4">The sequence shown here is derived from an EMBL/GenBank/DDBJ whole genome shotgun (WGS) entry which is preliminary data.</text>
</comment>
<dbReference type="Gene3D" id="3.40.30.10">
    <property type="entry name" value="Glutaredoxin"/>
    <property type="match status" value="1"/>
</dbReference>
<dbReference type="InterPro" id="IPR036249">
    <property type="entry name" value="Thioredoxin-like_sf"/>
</dbReference>
<gene>
    <name evidence="4" type="ORF">KUO17_08560</name>
</gene>
<proteinExistence type="predicted"/>
<evidence type="ECO:0000256" key="2">
    <source>
        <dbReference type="ARBA" id="ARBA00023284"/>
    </source>
</evidence>
<dbReference type="CDD" id="cd02947">
    <property type="entry name" value="TRX_family"/>
    <property type="match status" value="1"/>
</dbReference>
<organism evidence="4 5">
    <name type="scientific">Pseudomonas aegrilactucae</name>
    <dbReference type="NCBI Taxonomy" id="2854028"/>
    <lineage>
        <taxon>Bacteria</taxon>
        <taxon>Pseudomonadati</taxon>
        <taxon>Pseudomonadota</taxon>
        <taxon>Gammaproteobacteria</taxon>
        <taxon>Pseudomonadales</taxon>
        <taxon>Pseudomonadaceae</taxon>
        <taxon>Pseudomonas</taxon>
    </lineage>
</organism>
<accession>A0A9Q2XI19</accession>
<evidence type="ECO:0000313" key="4">
    <source>
        <dbReference type="EMBL" id="MBV6287083.1"/>
    </source>
</evidence>
<reference evidence="4" key="1">
    <citation type="journal article" date="2022" name="Int. J. Syst. Evol. Microbiol.">
        <title>Pseudomonas aegrilactucae sp. nov. and Pseudomonas morbosilactucae sp. nov., pathogens causing bacterial rot of lettuce in Japan.</title>
        <authorList>
            <person name="Sawada H."/>
            <person name="Fujikawa T."/>
            <person name="Satou M."/>
        </authorList>
    </citation>
    <scope>NUCLEOTIDE SEQUENCE</scope>
    <source>
        <strain evidence="4">MAFF 301350</strain>
    </source>
</reference>
<dbReference type="InterPro" id="IPR017937">
    <property type="entry name" value="Thioredoxin_CS"/>
</dbReference>
<dbReference type="Proteomes" id="UP001106592">
    <property type="component" value="Unassembled WGS sequence"/>
</dbReference>
<evidence type="ECO:0000313" key="5">
    <source>
        <dbReference type="Proteomes" id="UP001106592"/>
    </source>
</evidence>
<dbReference type="PROSITE" id="PS51352">
    <property type="entry name" value="THIOREDOXIN_2"/>
    <property type="match status" value="1"/>
</dbReference>
<reference evidence="4" key="2">
    <citation type="journal article" date="2023" name="Plant Pathol.">
        <title>Dismantling and reorganizing Pseudomonas marginalis sensu#lato.</title>
        <authorList>
            <person name="Sawada H."/>
            <person name="Fujikawa T."/>
            <person name="Satou M."/>
        </authorList>
    </citation>
    <scope>NUCLEOTIDE SEQUENCE</scope>
    <source>
        <strain evidence="4">MAFF 301350</strain>
    </source>
</reference>
<dbReference type="GO" id="GO:0015036">
    <property type="term" value="F:disulfide oxidoreductase activity"/>
    <property type="evidence" value="ECO:0007669"/>
    <property type="project" value="UniProtKB-ARBA"/>
</dbReference>
<dbReference type="Pfam" id="PF00085">
    <property type="entry name" value="Thioredoxin"/>
    <property type="match status" value="1"/>
</dbReference>
<feature type="domain" description="Thioredoxin" evidence="3">
    <location>
        <begin position="1"/>
        <end position="108"/>
    </location>
</feature>
<dbReference type="InterPro" id="IPR013766">
    <property type="entry name" value="Thioredoxin_domain"/>
</dbReference>
<dbReference type="SUPFAM" id="SSF52833">
    <property type="entry name" value="Thioredoxin-like"/>
    <property type="match status" value="1"/>
</dbReference>
<evidence type="ECO:0000259" key="3">
    <source>
        <dbReference type="PROSITE" id="PS51352"/>
    </source>
</evidence>
<evidence type="ECO:0000256" key="1">
    <source>
        <dbReference type="ARBA" id="ARBA00023157"/>
    </source>
</evidence>
<keyword evidence="5" id="KW-1185">Reference proteome</keyword>